<protein>
    <submittedName>
        <fullName evidence="10">Glycosyltransferase family 39 protein</fullName>
    </submittedName>
</protein>
<dbReference type="Pfam" id="PF13231">
    <property type="entry name" value="PMT_2"/>
    <property type="match status" value="1"/>
</dbReference>
<evidence type="ECO:0000256" key="1">
    <source>
        <dbReference type="ARBA" id="ARBA00004651"/>
    </source>
</evidence>
<dbReference type="EMBL" id="JALGCL010000001">
    <property type="protein sequence ID" value="MCJ0825510.1"/>
    <property type="molecule type" value="Genomic_DNA"/>
</dbReference>
<dbReference type="InterPro" id="IPR050297">
    <property type="entry name" value="LipidA_mod_glycosyltrf_83"/>
</dbReference>
<keyword evidence="7 8" id="KW-0472">Membrane</keyword>
<feature type="transmembrane region" description="Helical" evidence="8">
    <location>
        <begin position="306"/>
        <end position="327"/>
    </location>
</feature>
<organism evidence="10 11">
    <name type="scientific">Cognatiluteimonas sedimenti</name>
    <dbReference type="NCBI Taxonomy" id="2927791"/>
    <lineage>
        <taxon>Bacteria</taxon>
        <taxon>Pseudomonadati</taxon>
        <taxon>Pseudomonadota</taxon>
        <taxon>Gammaproteobacteria</taxon>
        <taxon>Lysobacterales</taxon>
        <taxon>Lysobacteraceae</taxon>
        <taxon>Cognatiluteimonas</taxon>
    </lineage>
</organism>
<evidence type="ECO:0000259" key="9">
    <source>
        <dbReference type="Pfam" id="PF13231"/>
    </source>
</evidence>
<comment type="subcellular location">
    <subcellularLocation>
        <location evidence="1">Cell membrane</location>
        <topology evidence="1">Multi-pass membrane protein</topology>
    </subcellularLocation>
</comment>
<feature type="transmembrane region" description="Helical" evidence="8">
    <location>
        <begin position="283"/>
        <end position="300"/>
    </location>
</feature>
<feature type="transmembrane region" description="Helical" evidence="8">
    <location>
        <begin position="109"/>
        <end position="130"/>
    </location>
</feature>
<comment type="caution">
    <text evidence="10">The sequence shown here is derived from an EMBL/GenBank/DDBJ whole genome shotgun (WGS) entry which is preliminary data.</text>
</comment>
<accession>A0ABT0A3E3</accession>
<dbReference type="RefSeq" id="WP_243319919.1">
    <property type="nucleotide sequence ID" value="NZ_JALGCL010000001.1"/>
</dbReference>
<feature type="transmembrane region" description="Helical" evidence="8">
    <location>
        <begin position="204"/>
        <end position="224"/>
    </location>
</feature>
<evidence type="ECO:0000256" key="7">
    <source>
        <dbReference type="ARBA" id="ARBA00023136"/>
    </source>
</evidence>
<dbReference type="PANTHER" id="PTHR33908:SF11">
    <property type="entry name" value="MEMBRANE PROTEIN"/>
    <property type="match status" value="1"/>
</dbReference>
<evidence type="ECO:0000256" key="4">
    <source>
        <dbReference type="ARBA" id="ARBA00022679"/>
    </source>
</evidence>
<reference evidence="10 11" key="1">
    <citation type="submission" date="2022-03" db="EMBL/GenBank/DDBJ databases">
        <title>Luteimonas soily sp. nov., a novel bacterium isolated from the soil.</title>
        <authorList>
            <person name="Zhang X."/>
        </authorList>
    </citation>
    <scope>NUCLEOTIDE SEQUENCE [LARGE SCALE GENOMIC DNA]</scope>
    <source>
        <strain evidence="10 11">50</strain>
    </source>
</reference>
<name>A0ABT0A3E3_9GAMM</name>
<evidence type="ECO:0000256" key="2">
    <source>
        <dbReference type="ARBA" id="ARBA00022475"/>
    </source>
</evidence>
<keyword evidence="3" id="KW-0328">Glycosyltransferase</keyword>
<evidence type="ECO:0000256" key="8">
    <source>
        <dbReference type="SAM" id="Phobius"/>
    </source>
</evidence>
<keyword evidence="11" id="KW-1185">Reference proteome</keyword>
<evidence type="ECO:0000313" key="10">
    <source>
        <dbReference type="EMBL" id="MCJ0825510.1"/>
    </source>
</evidence>
<keyword evidence="2" id="KW-1003">Cell membrane</keyword>
<gene>
    <name evidence="10" type="ORF">MQC88_05985</name>
</gene>
<evidence type="ECO:0000256" key="5">
    <source>
        <dbReference type="ARBA" id="ARBA00022692"/>
    </source>
</evidence>
<evidence type="ECO:0000256" key="6">
    <source>
        <dbReference type="ARBA" id="ARBA00022989"/>
    </source>
</evidence>
<feature type="domain" description="Glycosyltransferase RgtA/B/C/D-like" evidence="9">
    <location>
        <begin position="58"/>
        <end position="222"/>
    </location>
</feature>
<dbReference type="PANTHER" id="PTHR33908">
    <property type="entry name" value="MANNOSYLTRANSFERASE YKCB-RELATED"/>
    <property type="match status" value="1"/>
</dbReference>
<keyword evidence="4" id="KW-0808">Transferase</keyword>
<evidence type="ECO:0000256" key="3">
    <source>
        <dbReference type="ARBA" id="ARBA00022676"/>
    </source>
</evidence>
<sequence length="510" mass="55552">MPIAPGASQRRTTLLLLALALALLLLHLLANGQYGFHRDELAVLDDARHLAWGYVAYPPLVPFLAHVSMQLFGDSLTAFRAPSALAQALAMLFTGLIARELGGRRAAQLVAAIAVGCGPFAMLAGSMLQYTSPDYLWWVMAAWLLLKLANADDGDPSRGRYWWLALGLVIGLGMMTRYTMLFCAAGIAVAILATPLRRRLASPWPWLGVLVSLLVFAPNAWWQWQHDFIYLDFVQHIHARDVRIGRTGGFLSGQLLVGTSPLLAPLWLAGLAWLAFAGAAKRWRALAWLYLAALLLFRVAGARDYYLAPAYPMLVAAGVVALERGIARLRPRTATLARGAAALVLLAAVATTGLIGLPLAPIGSHGWRISRQFHDNFAEQVGWPELVAQVAAVYRALPPEERARTAIYANNYGEAGAVNRYGPRLGLPTAISGINSYWARGYGNPPPTTVIVLGDDAEGIRDTPATCTLAARVRIPHGVENEESGHPDIYVCRDLRFDWAKAWPKMRSFG</sequence>
<feature type="transmembrane region" description="Helical" evidence="8">
    <location>
        <begin position="161"/>
        <end position="192"/>
    </location>
</feature>
<proteinExistence type="predicted"/>
<dbReference type="Proteomes" id="UP001165423">
    <property type="component" value="Unassembled WGS sequence"/>
</dbReference>
<keyword evidence="6 8" id="KW-1133">Transmembrane helix</keyword>
<evidence type="ECO:0000313" key="11">
    <source>
        <dbReference type="Proteomes" id="UP001165423"/>
    </source>
</evidence>
<feature type="transmembrane region" description="Helical" evidence="8">
    <location>
        <begin position="339"/>
        <end position="360"/>
    </location>
</feature>
<keyword evidence="5 8" id="KW-0812">Transmembrane</keyword>
<dbReference type="InterPro" id="IPR038731">
    <property type="entry name" value="RgtA/B/C-like"/>
</dbReference>
<feature type="transmembrane region" description="Helical" evidence="8">
    <location>
        <begin position="255"/>
        <end position="276"/>
    </location>
</feature>